<dbReference type="Proteomes" id="UP001242732">
    <property type="component" value="Chromosome"/>
</dbReference>
<organism evidence="1 2">
    <name type="scientific">Paracidovorax citrulli</name>
    <name type="common">Acidovorax citrulli</name>
    <dbReference type="NCBI Taxonomy" id="80869"/>
    <lineage>
        <taxon>Bacteria</taxon>
        <taxon>Pseudomonadati</taxon>
        <taxon>Pseudomonadota</taxon>
        <taxon>Betaproteobacteria</taxon>
        <taxon>Burkholderiales</taxon>
        <taxon>Comamonadaceae</taxon>
        <taxon>Paracidovorax</taxon>
    </lineage>
</organism>
<evidence type="ECO:0000313" key="1">
    <source>
        <dbReference type="EMBL" id="WIY47314.1"/>
    </source>
</evidence>
<dbReference type="EMBL" id="CP127363">
    <property type="protein sequence ID" value="WIY47314.1"/>
    <property type="molecule type" value="Genomic_DNA"/>
</dbReference>
<keyword evidence="2" id="KW-1185">Reference proteome</keyword>
<reference evidence="1 2" key="1">
    <citation type="submission" date="2023-06" db="EMBL/GenBank/DDBJ databases">
        <authorList>
            <person name="Ham H."/>
            <person name="Park D.S."/>
        </authorList>
    </citation>
    <scope>NUCLEOTIDE SEQUENCE [LARGE SCALE GENOMIC DNA]</scope>
    <source>
        <strain evidence="1 2">KACC 17005</strain>
    </source>
</reference>
<sequence length="83" mass="9187">MKQEDVEALLSRYATQIDELQIEVAALGTAVRALLDMAPDKIAAANRFTQVMNASLRAPMSEEQKAAHSARHEALLLRLVMRP</sequence>
<dbReference type="RefSeq" id="WP_041827328.1">
    <property type="nucleotide sequence ID" value="NZ_CP023687.1"/>
</dbReference>
<accession>A0ABY9AK40</accession>
<gene>
    <name evidence="1" type="ORF">QRO08_15915</name>
</gene>
<protein>
    <submittedName>
        <fullName evidence="1">Uncharacterized protein</fullName>
    </submittedName>
</protein>
<proteinExistence type="predicted"/>
<name>A0ABY9AK40_PARCI</name>
<evidence type="ECO:0000313" key="2">
    <source>
        <dbReference type="Proteomes" id="UP001242732"/>
    </source>
</evidence>